<evidence type="ECO:0008006" key="4">
    <source>
        <dbReference type="Google" id="ProtNLM"/>
    </source>
</evidence>
<evidence type="ECO:0000256" key="1">
    <source>
        <dbReference type="SAM" id="MobiDB-lite"/>
    </source>
</evidence>
<proteinExistence type="predicted"/>
<keyword evidence="3" id="KW-1185">Reference proteome</keyword>
<dbReference type="EMBL" id="JBHUDK010000016">
    <property type="protein sequence ID" value="MFD1600629.1"/>
    <property type="molecule type" value="Genomic_DNA"/>
</dbReference>
<comment type="caution">
    <text evidence="2">The sequence shown here is derived from an EMBL/GenBank/DDBJ whole genome shotgun (WGS) entry which is preliminary data.</text>
</comment>
<sequence>MVEYSNEKSDEETEQNRSTINRRKLIGAVGTGLTLGPSFIQTATATPTSSKISNTLDKDSVKQVLDYVDIDPNKDSVQDQSTTKIGKSEKTQLESIKIEYQTGTLEHIKVLSSVTDRLDEGESRTSFSIPELTDSKKQELSDKFNSTPTGVTVKVKYRKKGDDNILVDTTTTRSEEEQLKKITDLEELSAVYTGSGTGSYIVTDTEGTTYRISGEVDRPEIRQATVEPIVQPNVYDSSYCYQCGSSQGTCPQCVVSCNPVSGDILSCVSCIATNCADVDVGACAKCIAWAASVGIV</sequence>
<dbReference type="Proteomes" id="UP001597085">
    <property type="component" value="Unassembled WGS sequence"/>
</dbReference>
<evidence type="ECO:0000313" key="3">
    <source>
        <dbReference type="Proteomes" id="UP001597085"/>
    </source>
</evidence>
<reference evidence="2 3" key="1">
    <citation type="journal article" date="2019" name="Int. J. Syst. Evol. Microbiol.">
        <title>The Global Catalogue of Microorganisms (GCM) 10K type strain sequencing project: providing services to taxonomists for standard genome sequencing and annotation.</title>
        <authorList>
            <consortium name="The Broad Institute Genomics Platform"/>
            <consortium name="The Broad Institute Genome Sequencing Center for Infectious Disease"/>
            <person name="Wu L."/>
            <person name="Ma J."/>
        </authorList>
    </citation>
    <scope>NUCLEOTIDE SEQUENCE [LARGE SCALE GENOMIC DNA]</scope>
    <source>
        <strain evidence="2 3">CGMCC 1.12121</strain>
    </source>
</reference>
<dbReference type="RefSeq" id="WP_390278314.1">
    <property type="nucleotide sequence ID" value="NZ_JBHUDK010000016.1"/>
</dbReference>
<name>A0ABD6CR07_9EURY</name>
<gene>
    <name evidence="2" type="ORF">ACFSBX_16950</name>
</gene>
<accession>A0ABD6CR07</accession>
<dbReference type="AlphaFoldDB" id="A0ABD6CR07"/>
<evidence type="ECO:0000313" key="2">
    <source>
        <dbReference type="EMBL" id="MFD1600629.1"/>
    </source>
</evidence>
<protein>
    <recommendedName>
        <fullName evidence="4">Twin-arginine translocation signal domain-containing protein</fullName>
    </recommendedName>
</protein>
<feature type="region of interest" description="Disordered" evidence="1">
    <location>
        <begin position="1"/>
        <end position="21"/>
    </location>
</feature>
<organism evidence="2 3">
    <name type="scientific">Halobellus rarus</name>
    <dbReference type="NCBI Taxonomy" id="1126237"/>
    <lineage>
        <taxon>Archaea</taxon>
        <taxon>Methanobacteriati</taxon>
        <taxon>Methanobacteriota</taxon>
        <taxon>Stenosarchaea group</taxon>
        <taxon>Halobacteria</taxon>
        <taxon>Halobacteriales</taxon>
        <taxon>Haloferacaceae</taxon>
        <taxon>Halobellus</taxon>
    </lineage>
</organism>